<evidence type="ECO:0000313" key="3">
    <source>
        <dbReference type="EMBL" id="RJG17035.1"/>
    </source>
</evidence>
<dbReference type="InterPro" id="IPR050248">
    <property type="entry name" value="Polysacc_deacetylase_ArnD"/>
</dbReference>
<evidence type="ECO:0000259" key="2">
    <source>
        <dbReference type="PROSITE" id="PS51677"/>
    </source>
</evidence>
<dbReference type="InterPro" id="IPR036582">
    <property type="entry name" value="Mao_N_sf"/>
</dbReference>
<dbReference type="GO" id="GO:0005975">
    <property type="term" value="P:carbohydrate metabolic process"/>
    <property type="evidence" value="ECO:0007669"/>
    <property type="project" value="InterPro"/>
</dbReference>
<dbReference type="InterPro" id="IPR002509">
    <property type="entry name" value="NODB_dom"/>
</dbReference>
<dbReference type="SUPFAM" id="SSF88713">
    <property type="entry name" value="Glycoside hydrolase/deacetylase"/>
    <property type="match status" value="1"/>
</dbReference>
<proteinExistence type="predicted"/>
<keyword evidence="1" id="KW-0472">Membrane</keyword>
<accession>A0A3A3G914</accession>
<dbReference type="Gene3D" id="3.30.457.10">
    <property type="entry name" value="Copper amine oxidase-like, N-terminal domain"/>
    <property type="match status" value="1"/>
</dbReference>
<dbReference type="OrthoDB" id="258610at2"/>
<dbReference type="CDD" id="cd10944">
    <property type="entry name" value="CE4_SmPgdA_like"/>
    <property type="match status" value="1"/>
</dbReference>
<gene>
    <name evidence="3" type="ORF">DQX05_28160</name>
</gene>
<organism evidence="3 4">
    <name type="scientific">Paenibacillus thiaminolyticus</name>
    <name type="common">Bacillus thiaminolyticus</name>
    <dbReference type="NCBI Taxonomy" id="49283"/>
    <lineage>
        <taxon>Bacteria</taxon>
        <taxon>Bacillati</taxon>
        <taxon>Bacillota</taxon>
        <taxon>Bacilli</taxon>
        <taxon>Bacillales</taxon>
        <taxon>Paenibacillaceae</taxon>
        <taxon>Paenibacillus</taxon>
    </lineage>
</organism>
<dbReference type="PANTHER" id="PTHR10587">
    <property type="entry name" value="GLYCOSYL TRANSFERASE-RELATED"/>
    <property type="match status" value="1"/>
</dbReference>
<dbReference type="EMBL" id="QYZD01000052">
    <property type="protein sequence ID" value="RJG17035.1"/>
    <property type="molecule type" value="Genomic_DNA"/>
</dbReference>
<evidence type="ECO:0000313" key="4">
    <source>
        <dbReference type="Proteomes" id="UP000266177"/>
    </source>
</evidence>
<protein>
    <submittedName>
        <fullName evidence="3">Polysaccharide deacetylase</fullName>
    </submittedName>
</protein>
<dbReference type="PANTHER" id="PTHR10587:SF125">
    <property type="entry name" value="POLYSACCHARIDE DEACETYLASE YHEN-RELATED"/>
    <property type="match status" value="1"/>
</dbReference>
<dbReference type="InterPro" id="IPR011330">
    <property type="entry name" value="Glyco_hydro/deAcase_b/a-brl"/>
</dbReference>
<keyword evidence="1" id="KW-0812">Transmembrane</keyword>
<name>A0A3A3G914_PANTH</name>
<comment type="caution">
    <text evidence="3">The sequence shown here is derived from an EMBL/GenBank/DDBJ whole genome shotgun (WGS) entry which is preliminary data.</text>
</comment>
<feature type="transmembrane region" description="Helical" evidence="1">
    <location>
        <begin position="15"/>
        <end position="36"/>
    </location>
</feature>
<dbReference type="Gene3D" id="3.20.20.370">
    <property type="entry name" value="Glycoside hydrolase/deacetylase"/>
    <property type="match status" value="1"/>
</dbReference>
<dbReference type="InterPro" id="IPR012854">
    <property type="entry name" value="Cu_amine_oxidase-like_N"/>
</dbReference>
<dbReference type="AlphaFoldDB" id="A0A3A3G914"/>
<dbReference type="Pfam" id="PF01522">
    <property type="entry name" value="Polysacc_deac_1"/>
    <property type="match status" value="1"/>
</dbReference>
<dbReference type="Pfam" id="PF07833">
    <property type="entry name" value="Cu_amine_oxidN1"/>
    <property type="match status" value="1"/>
</dbReference>
<feature type="domain" description="NodB homology" evidence="2">
    <location>
        <begin position="129"/>
        <end position="314"/>
    </location>
</feature>
<evidence type="ECO:0000256" key="1">
    <source>
        <dbReference type="SAM" id="Phobius"/>
    </source>
</evidence>
<dbReference type="PROSITE" id="PS51677">
    <property type="entry name" value="NODB"/>
    <property type="match status" value="1"/>
</dbReference>
<dbReference type="Proteomes" id="UP000266177">
    <property type="component" value="Unassembled WGS sequence"/>
</dbReference>
<dbReference type="RefSeq" id="WP_119796587.1">
    <property type="nucleotide sequence ID" value="NZ_QYZD01000052.1"/>
</dbReference>
<reference evidence="3 4" key="1">
    <citation type="submission" date="2018-09" db="EMBL/GenBank/DDBJ databases">
        <title>Paenibacillus SK2017-BO5.</title>
        <authorList>
            <person name="Piskunova J.V."/>
            <person name="Dubiley S.A."/>
            <person name="Severinov K.V."/>
        </authorList>
    </citation>
    <scope>NUCLEOTIDE SEQUENCE [LARGE SCALE GENOMIC DNA]</scope>
    <source>
        <strain evidence="3 4">BO5</strain>
    </source>
</reference>
<sequence length="477" mass="52866">MKQEATGLWKETKGWIGRLSTAICALLMIAALWMAWGTKEASEPLAYAASPASHQAVPMAYNAEAAAARVDYGEAVSIQISGEKEEAVAALSARGTSSETSKASLQLAAVKEQDTGTLSQDVEEKKPDKVVYLTFDDGPSVHTKDVLDILAKERVKATFFVLGQHAKRDQEMVQTIAEAGHAIGNHSYNHEYKELYGSFREFWRQIRETGKVLEDILGYEPRLVRAPGGTAMNFDKQYFELMQQAGYLVYDWHVDSGDSKRRGVPAKEIVSSVKQGALLKETVVLMHDGAGHGETVKALPEIIRYYKDKGYTFDVLKPEVKPVQFHVASTKRWARSLVSSAWIEANIQSVNVSGPVKPEPKMVMDVHTDQGSLHLEPDQFLSYEDTTYVPLRMLVQQLGGTVRWNAEANRVDVDWNGKGAGFDLTGAQIAFADEDEETVPLKAVTERSLTWVPLRDVLNVFGVKLTAYEVTPLQEEV</sequence>
<dbReference type="SUPFAM" id="SSF55383">
    <property type="entry name" value="Copper amine oxidase, domain N"/>
    <property type="match status" value="1"/>
</dbReference>
<dbReference type="GO" id="GO:0016810">
    <property type="term" value="F:hydrolase activity, acting on carbon-nitrogen (but not peptide) bonds"/>
    <property type="evidence" value="ECO:0007669"/>
    <property type="project" value="InterPro"/>
</dbReference>
<keyword evidence="1" id="KW-1133">Transmembrane helix</keyword>